<evidence type="ECO:0000313" key="3">
    <source>
        <dbReference type="EMBL" id="BAP19102.1"/>
    </source>
</evidence>
<protein>
    <submittedName>
        <fullName evidence="3">Uncharacterized protein</fullName>
    </submittedName>
</protein>
<keyword evidence="2" id="KW-0472">Membrane</keyword>
<keyword evidence="2" id="KW-0812">Transmembrane</keyword>
<feature type="coiled-coil region" evidence="1">
    <location>
        <begin position="199"/>
        <end position="279"/>
    </location>
</feature>
<evidence type="ECO:0000256" key="1">
    <source>
        <dbReference type="SAM" id="Coils"/>
    </source>
</evidence>
<reference evidence="3" key="1">
    <citation type="journal article" date="2014" name="PLoS ONE">
        <title>An unclassified microorganism: novel pathogen candidate lurking in human airways.</title>
        <authorList>
            <person name="Fukuda K."/>
            <person name="Yatera K."/>
            <person name="Ogawa M."/>
            <person name="Kawanami T."/>
            <person name="Yamasaki K."/>
            <person name="Noguchi S."/>
            <person name="Murphy R.S."/>
            <person name="Mukae H."/>
            <person name="Taniguchi H."/>
        </authorList>
    </citation>
    <scope>NUCLEOTIDE SEQUENCE</scope>
    <source>
        <strain evidence="3">IOLA-A4PG</strain>
    </source>
</reference>
<sequence length="340" mass="39370">MQISPYISNLSTNSNIYIQKENNFELTKEQYLNLQDVLKLLEKYISEFNGLNNKFSNLHKDVNCVFKNCQVERDFILQQKKELLDDLNDMYQSKIGQILLHGSNKLLGNIGASLHGLIEEIKYLNNECLNYELEIKSNFLYMENLKKDLSNKCSELEILKIKNSAINFVQNNDIIKSKDLDVKNKELVDLKLISAISATENMNLEIKKLNEMIHEQSDQFKKIKIGYENENLNLNKIILELRINLALQEKQIVDLQDKVSKYKLKIDNLKTKIEETKNLTKGFMLYMNMLPVFGGSILGSILINGKILGTFIGGLCGMIYNAYYIDRFKIIIDVLNKFIK</sequence>
<name>A0A077JJM5_9ZZZZ</name>
<evidence type="ECO:0000256" key="2">
    <source>
        <dbReference type="SAM" id="Phobius"/>
    </source>
</evidence>
<feature type="transmembrane region" description="Helical" evidence="2">
    <location>
        <begin position="283"/>
        <end position="301"/>
    </location>
</feature>
<accession>A0A077JJM5</accession>
<keyword evidence="1" id="KW-0175">Coiled coil</keyword>
<keyword evidence="2" id="KW-1133">Transmembrane helix</keyword>
<organism evidence="3">
    <name type="scientific">uncultured microorganism</name>
    <dbReference type="NCBI Taxonomy" id="358574"/>
    <lineage>
        <taxon>unclassified sequences</taxon>
        <taxon>environmental samples</taxon>
    </lineage>
</organism>
<dbReference type="EMBL" id="AB828323">
    <property type="protein sequence ID" value="BAP19102.1"/>
    <property type="molecule type" value="Genomic_DNA"/>
</dbReference>
<proteinExistence type="predicted"/>
<feature type="transmembrane region" description="Helical" evidence="2">
    <location>
        <begin position="307"/>
        <end position="325"/>
    </location>
</feature>
<dbReference type="AlphaFoldDB" id="A0A077JJM5"/>